<evidence type="ECO:0000313" key="2">
    <source>
        <dbReference type="Proteomes" id="UP000199288"/>
    </source>
</evidence>
<name>A0A1H3VQ78_9ACTO</name>
<accession>A0A1H3VQ78</accession>
<organism evidence="1 2">
    <name type="scientific">Bowdeniella nasicola</name>
    <dbReference type="NCBI Taxonomy" id="208480"/>
    <lineage>
        <taxon>Bacteria</taxon>
        <taxon>Bacillati</taxon>
        <taxon>Actinomycetota</taxon>
        <taxon>Actinomycetes</taxon>
        <taxon>Actinomycetales</taxon>
        <taxon>Actinomycetaceae</taxon>
        <taxon>Bowdeniella</taxon>
    </lineage>
</organism>
<protein>
    <recommendedName>
        <fullName evidence="3">SAF domain-containing protein</fullName>
    </recommendedName>
</protein>
<gene>
    <name evidence="1" type="ORF">SAMN02910418_00157</name>
</gene>
<evidence type="ECO:0008006" key="3">
    <source>
        <dbReference type="Google" id="ProtNLM"/>
    </source>
</evidence>
<proteinExistence type="predicted"/>
<dbReference type="Proteomes" id="UP000199288">
    <property type="component" value="Unassembled WGS sequence"/>
</dbReference>
<dbReference type="AlphaFoldDB" id="A0A1H3VQ78"/>
<reference evidence="2" key="1">
    <citation type="submission" date="2016-10" db="EMBL/GenBank/DDBJ databases">
        <authorList>
            <person name="Varghese N."/>
            <person name="Submissions S."/>
        </authorList>
    </citation>
    <scope>NUCLEOTIDE SEQUENCE [LARGE SCALE GENOMIC DNA]</scope>
    <source>
        <strain evidence="2">KPR-1</strain>
    </source>
</reference>
<dbReference type="EMBL" id="FNQV01000001">
    <property type="protein sequence ID" value="SDZ76248.1"/>
    <property type="molecule type" value="Genomic_DNA"/>
</dbReference>
<sequence length="218" mass="22818">MTFGIVWSMTSRQKRASRIVAMRPSLRDPRLAVGIILVAAAVALGIYLVNAVDHRVGVWAATSTLTPGSELRGNVERAEVHADVASHYLSAEDEPRGSVTRTVGKGELIARSATSTDEGQEKTRSVVIPLGTQLPQQASRGSVVDVWFIPRATPGSEGSEPEIIAADAIIEQVHTAGGLGVNNHGSIEVSVREDNVAAVLKALAGNGVMSVVPQGGTL</sequence>
<evidence type="ECO:0000313" key="1">
    <source>
        <dbReference type="EMBL" id="SDZ76248.1"/>
    </source>
</evidence>
<keyword evidence="2" id="KW-1185">Reference proteome</keyword>